<feature type="region of interest" description="Disordered" evidence="1">
    <location>
        <begin position="943"/>
        <end position="980"/>
    </location>
</feature>
<sequence>MPRQQIPLCNPPGGHRCIPSCRDMSLDGAQRLPWSTFNLPHDETILPAGVDPSLLDGCMYHRLKMRIEVGQCWVHAQKTNNRSTSYLVYGVYPPVPTASNTDSQCRQNCPSGEQCVKTSNLPLEGRQYDLSQTPSTGQRLSNAPSGHLTRYKEFYIHYLPKSNSAPVHNVCSVVANPLESRSATSCGYNSSHSVWPALYECLLDIHGDSSPFLLQPFHELSNRFWPRLTSPHPAIQFVPKMFYRVEVGALGGPVQSANIVVGVSLYSSPRNMAPGIVILLDKDNTSGNSVRRNKDRVNDRNHILERESECPLHRTQQTKSETLYSGAHVSRVYVQTLSAWYYKADKKTADVKKKNGFGCVGDALTRSDALMGGGGEVVRLLDSHIGEPGSIPDGVAPGFSHGAAVVERVACSTLTEANRGQAPAGYSRILASGNRAGRCRWSAGFLGDLQFPFPLVFHSHLISSSSALETSLLRAAQITELDSAERFHVLYICKELLFRLPADILYVRALQTRKLLRSILAHSPLVSSPLRARRSTCVQSFLRRLAGLHHLPISNWAPVHNACSVVVTPLESRRATSCGYNSSHPVWHALYECLQDIHGDSSPFLLQPFHGLSNGFWPRLTSPHSAIQFVLKMFYRVEVGALGGPVQSANIVVGLLVGGFSWGSPVSLTSSFWHRSIFISIPLIGSQDHDVKSRPNIFTRGGGIGCRVFATCCISQETEEVSLSATTWSGTRAHEDDVGCDYLRPRAAPHGNHFQLRAFSYHFAVMPLPSSDEHTQVPYAGLAASCTTEAIASLNDHVTLLTCFFGYPEILLLFAQTHFNPRPVHCGFSQVRILPDYAAGRRHRPAWRLPQQNAAFLSQNRQYLRQNNLQRQPVCSHNNPYRNNITEFSVAGTEKYCDRLSWKCKRLAFLLSVGLLSPERSLESPAKLFLSANSSVKKDVAKEDKCMDSSNCGDDCKNVPHRPEEERSSIGMQRRGKRKIPEKTRRLANVKQSKRRNVAALTLIVEKTPAPRHRALQNNVYKIRTDLLTNSQCDKRTEDLPWMGQGANPRLQVGHPTPELWGKVVSYSAPTETAPGRVSCRPSPVSLPPPEQTRDRDSHKSARATRRRRARTQLTRLPVGPSWHPTVEWPHPRTRRPPTPYLSVLFYFVLFIFFPRSPFCSNISIVQDIEVHLLDTQACVSRRTREWSFAPSHQGKPGSLPGRVTPGFSHVGIVPEDAAGRRDFSGISRFSPPFIPTLLHTQPHLPSSALETSMFRAAQIYSLTH</sequence>
<feature type="region of interest" description="Disordered" evidence="1">
    <location>
        <begin position="1072"/>
        <end position="1111"/>
    </location>
</feature>
<organism evidence="2 3">
    <name type="scientific">Dryococelus australis</name>
    <dbReference type="NCBI Taxonomy" id="614101"/>
    <lineage>
        <taxon>Eukaryota</taxon>
        <taxon>Metazoa</taxon>
        <taxon>Ecdysozoa</taxon>
        <taxon>Arthropoda</taxon>
        <taxon>Hexapoda</taxon>
        <taxon>Insecta</taxon>
        <taxon>Pterygota</taxon>
        <taxon>Neoptera</taxon>
        <taxon>Polyneoptera</taxon>
        <taxon>Phasmatodea</taxon>
        <taxon>Verophasmatodea</taxon>
        <taxon>Anareolatae</taxon>
        <taxon>Phasmatidae</taxon>
        <taxon>Eurycanthinae</taxon>
        <taxon>Dryococelus</taxon>
    </lineage>
</organism>
<dbReference type="EMBL" id="JARBHB010000015">
    <property type="protein sequence ID" value="KAJ8867819.1"/>
    <property type="molecule type" value="Genomic_DNA"/>
</dbReference>
<gene>
    <name evidence="2" type="ORF">PR048_031624</name>
</gene>
<evidence type="ECO:0000256" key="1">
    <source>
        <dbReference type="SAM" id="MobiDB-lite"/>
    </source>
</evidence>
<feature type="compositionally biased region" description="Basic and acidic residues" evidence="1">
    <location>
        <begin position="954"/>
        <end position="968"/>
    </location>
</feature>
<accession>A0ABQ9G5T7</accession>
<evidence type="ECO:0000313" key="3">
    <source>
        <dbReference type="Proteomes" id="UP001159363"/>
    </source>
</evidence>
<comment type="caution">
    <text evidence="2">The sequence shown here is derived from an EMBL/GenBank/DDBJ whole genome shotgun (WGS) entry which is preliminary data.</text>
</comment>
<evidence type="ECO:0000313" key="2">
    <source>
        <dbReference type="EMBL" id="KAJ8867819.1"/>
    </source>
</evidence>
<proteinExistence type="predicted"/>
<keyword evidence="3" id="KW-1185">Reference proteome</keyword>
<dbReference type="Proteomes" id="UP001159363">
    <property type="component" value="Chromosome 14"/>
</dbReference>
<feature type="compositionally biased region" description="Basic residues" evidence="1">
    <location>
        <begin position="1101"/>
        <end position="1111"/>
    </location>
</feature>
<reference evidence="2 3" key="1">
    <citation type="submission" date="2023-02" db="EMBL/GenBank/DDBJ databases">
        <title>LHISI_Scaffold_Assembly.</title>
        <authorList>
            <person name="Stuart O.P."/>
            <person name="Cleave R."/>
            <person name="Magrath M.J.L."/>
            <person name="Mikheyev A.S."/>
        </authorList>
    </citation>
    <scope>NUCLEOTIDE SEQUENCE [LARGE SCALE GENOMIC DNA]</scope>
    <source>
        <strain evidence="2">Daus_M_001</strain>
        <tissue evidence="2">Leg muscle</tissue>
    </source>
</reference>
<protein>
    <submittedName>
        <fullName evidence="2">Uncharacterized protein</fullName>
    </submittedName>
</protein>
<name>A0ABQ9G5T7_9NEOP</name>